<dbReference type="OrthoDB" id="9784388at2"/>
<evidence type="ECO:0000313" key="4">
    <source>
        <dbReference type="Proteomes" id="UP000235598"/>
    </source>
</evidence>
<dbReference type="Pfam" id="PF24481">
    <property type="entry name" value="CT398_CC"/>
    <property type="match status" value="1"/>
</dbReference>
<dbReference type="EMBL" id="PNHK01000001">
    <property type="protein sequence ID" value="PMD06318.1"/>
    <property type="molecule type" value="Genomic_DNA"/>
</dbReference>
<keyword evidence="1" id="KW-0175">Coiled coil</keyword>
<sequence length="240" mass="25697">MELTAEQHTATLEWIRVSAQLRKNRADAQQKTLKEELTALVAQHKEQAGKIAKLTAHRDAIQKQVRALNAQCTDLEAEIREREDRMNDGTGLTSSDLVAIGKEVDGLKTKLQRTEDEHLAAMQEEERATSAIDTATQEGHAIAARGKELQEKRTNTATKLDAEAKELSSQLAGLASNMGDFGTQVTQRAQDGPGATTLRSGACGGCGAALSGTALDSLSNSGPYGVSECEECDSYVVKEG</sequence>
<feature type="domain" description="CT398-like coiled coil hairpin" evidence="2">
    <location>
        <begin position="28"/>
        <end position="178"/>
    </location>
</feature>
<dbReference type="AlphaFoldDB" id="A0A2N6VQK0"/>
<name>A0A2N6VQK0_9MICO</name>
<protein>
    <recommendedName>
        <fullName evidence="2">CT398-like coiled coil hairpin domain-containing protein</fullName>
    </recommendedName>
</protein>
<feature type="coiled-coil region" evidence="1">
    <location>
        <begin position="23"/>
        <end position="124"/>
    </location>
</feature>
<dbReference type="InterPro" id="IPR056003">
    <property type="entry name" value="CT398_CC_hairpin"/>
</dbReference>
<comment type="caution">
    <text evidence="3">The sequence shown here is derived from an EMBL/GenBank/DDBJ whole genome shotgun (WGS) entry which is preliminary data.</text>
</comment>
<reference evidence="3 4" key="1">
    <citation type="submission" date="2017-09" db="EMBL/GenBank/DDBJ databases">
        <title>Bacterial strain isolated from the female urinary microbiota.</title>
        <authorList>
            <person name="Thomas-White K."/>
            <person name="Kumar N."/>
            <person name="Forster S."/>
            <person name="Putonti C."/>
            <person name="Lawley T."/>
            <person name="Wolfe A.J."/>
        </authorList>
    </citation>
    <scope>NUCLEOTIDE SEQUENCE [LARGE SCALE GENOMIC DNA]</scope>
    <source>
        <strain evidence="3 4">UMB1301</strain>
    </source>
</reference>
<dbReference type="Proteomes" id="UP000235598">
    <property type="component" value="Unassembled WGS sequence"/>
</dbReference>
<dbReference type="Gene3D" id="1.10.287.1490">
    <property type="match status" value="1"/>
</dbReference>
<evidence type="ECO:0000313" key="3">
    <source>
        <dbReference type="EMBL" id="PMD06318.1"/>
    </source>
</evidence>
<gene>
    <name evidence="3" type="ORF">CJ199_02805</name>
</gene>
<accession>A0A2N6VQK0</accession>
<proteinExistence type="predicted"/>
<dbReference type="RefSeq" id="WP_102237967.1">
    <property type="nucleotide sequence ID" value="NZ_PNHK01000001.1"/>
</dbReference>
<organism evidence="3 4">
    <name type="scientific">Brevibacterium paucivorans</name>
    <dbReference type="NCBI Taxonomy" id="170994"/>
    <lineage>
        <taxon>Bacteria</taxon>
        <taxon>Bacillati</taxon>
        <taxon>Actinomycetota</taxon>
        <taxon>Actinomycetes</taxon>
        <taxon>Micrococcales</taxon>
        <taxon>Brevibacteriaceae</taxon>
        <taxon>Brevibacterium</taxon>
    </lineage>
</organism>
<evidence type="ECO:0000256" key="1">
    <source>
        <dbReference type="SAM" id="Coils"/>
    </source>
</evidence>
<evidence type="ECO:0000259" key="2">
    <source>
        <dbReference type="Pfam" id="PF24481"/>
    </source>
</evidence>